<reference evidence="1" key="1">
    <citation type="submission" date="2021-01" db="EMBL/GenBank/DDBJ databases">
        <authorList>
            <consortium name="Genoscope - CEA"/>
            <person name="William W."/>
        </authorList>
    </citation>
    <scope>NUCLEOTIDE SEQUENCE</scope>
</reference>
<gene>
    <name evidence="1" type="ORF">PPRIM_AZ9-3.1.T0790070</name>
</gene>
<dbReference type="EMBL" id="CAJJDM010000082">
    <property type="protein sequence ID" value="CAD8087704.1"/>
    <property type="molecule type" value="Genomic_DNA"/>
</dbReference>
<sequence>MTTPESLNPAPLTGLGDYSYKKVLEDDYSTGKLNLKFKGNTKAFGTANYKGWLDMSKQQSQQETKFQFPYKNYFLQIATREDGAKVHIDFGEVAKLGNNGNVNLFANAKLGSSHLSQAVIRFGGVTQWRSITNHLRFEYNPTNVVSALSRTLWKNKDWVVVTAEDFQVTNGFGVKRLDFIVGHLSQNYDIFFRHLTEAPNKKKALSQLTNGRLILDFVYRKNKYTFGLETEYNLAKSQLNALVGASTKIEKVDVKARINVTQQRLGLSGKGKLNDRFNWALSTELPLDGSLPNKQGFLPLPIGFTLDTSL</sequence>
<name>A0A8S1NM87_PARPR</name>
<dbReference type="AlphaFoldDB" id="A0A8S1NM87"/>
<dbReference type="Proteomes" id="UP000688137">
    <property type="component" value="Unassembled WGS sequence"/>
</dbReference>
<protein>
    <submittedName>
        <fullName evidence="1">Uncharacterized protein</fullName>
    </submittedName>
</protein>
<evidence type="ECO:0000313" key="1">
    <source>
        <dbReference type="EMBL" id="CAD8087704.1"/>
    </source>
</evidence>
<accession>A0A8S1NM87</accession>
<dbReference type="OMA" id="SHIRFEY"/>
<evidence type="ECO:0000313" key="2">
    <source>
        <dbReference type="Proteomes" id="UP000688137"/>
    </source>
</evidence>
<organism evidence="1 2">
    <name type="scientific">Paramecium primaurelia</name>
    <dbReference type="NCBI Taxonomy" id="5886"/>
    <lineage>
        <taxon>Eukaryota</taxon>
        <taxon>Sar</taxon>
        <taxon>Alveolata</taxon>
        <taxon>Ciliophora</taxon>
        <taxon>Intramacronucleata</taxon>
        <taxon>Oligohymenophorea</taxon>
        <taxon>Peniculida</taxon>
        <taxon>Parameciidae</taxon>
        <taxon>Paramecium</taxon>
    </lineage>
</organism>
<keyword evidence="2" id="KW-1185">Reference proteome</keyword>
<comment type="caution">
    <text evidence="1">The sequence shown here is derived from an EMBL/GenBank/DDBJ whole genome shotgun (WGS) entry which is preliminary data.</text>
</comment>
<proteinExistence type="predicted"/>